<dbReference type="Proteomes" id="UP001595191">
    <property type="component" value="Unassembled WGS sequence"/>
</dbReference>
<name>A0ACC7LP96_9FLAO</name>
<accession>A0ACC7LP96</accession>
<keyword evidence="2" id="KW-1185">Reference proteome</keyword>
<gene>
    <name evidence="1" type="ORF">ACEZ3G_07860</name>
</gene>
<evidence type="ECO:0000313" key="1">
    <source>
        <dbReference type="EMBL" id="MFH6603387.1"/>
    </source>
</evidence>
<comment type="caution">
    <text evidence="1">The sequence shown here is derived from an EMBL/GenBank/DDBJ whole genome shotgun (WGS) entry which is preliminary data.</text>
</comment>
<dbReference type="EMBL" id="JBHFPV010000001">
    <property type="protein sequence ID" value="MFH6603387.1"/>
    <property type="molecule type" value="Genomic_DNA"/>
</dbReference>
<sequence length="64" mass="7574">MENDNETTLKNAFQNLMLPSIKYELMVAGKNDKNYEQFEILFDADGNFEKIRKSLPPNYDHILY</sequence>
<organism evidence="1 2">
    <name type="scientific">Meishania litoralis</name>
    <dbReference type="NCBI Taxonomy" id="3434685"/>
    <lineage>
        <taxon>Bacteria</taxon>
        <taxon>Pseudomonadati</taxon>
        <taxon>Bacteroidota</taxon>
        <taxon>Flavobacteriia</taxon>
        <taxon>Flavobacteriales</taxon>
        <taxon>Flavobacteriaceae</taxon>
        <taxon>Meishania</taxon>
    </lineage>
</organism>
<protein>
    <submittedName>
        <fullName evidence="1">Uncharacterized protein</fullName>
    </submittedName>
</protein>
<reference evidence="1" key="1">
    <citation type="submission" date="2024-09" db="EMBL/GenBank/DDBJ databases">
        <authorList>
            <person name="Liu J."/>
        </authorList>
    </citation>
    <scope>NUCLEOTIDE SEQUENCE</scope>
    <source>
        <strain evidence="1">NBU2967</strain>
    </source>
</reference>
<proteinExistence type="predicted"/>
<evidence type="ECO:0000313" key="2">
    <source>
        <dbReference type="Proteomes" id="UP001595191"/>
    </source>
</evidence>